<accession>A0A285ELN5</accession>
<protein>
    <submittedName>
        <fullName evidence="6">L-gulonate 5-dehydrogenase</fullName>
    </submittedName>
</protein>
<dbReference type="SUPFAM" id="SSF51735">
    <property type="entry name" value="NAD(P)-binding Rossmann-fold domains"/>
    <property type="match status" value="1"/>
</dbReference>
<dbReference type="Gene3D" id="3.40.50.720">
    <property type="entry name" value="NAD(P)-binding Rossmann-like Domain"/>
    <property type="match status" value="1"/>
</dbReference>
<evidence type="ECO:0000313" key="7">
    <source>
        <dbReference type="Proteomes" id="UP000219514"/>
    </source>
</evidence>
<dbReference type="InterPro" id="IPR036291">
    <property type="entry name" value="NAD(P)-bd_dom_sf"/>
</dbReference>
<dbReference type="OrthoDB" id="9797931at2"/>
<dbReference type="Pfam" id="PF08240">
    <property type="entry name" value="ADH_N"/>
    <property type="match status" value="1"/>
</dbReference>
<evidence type="ECO:0000256" key="3">
    <source>
        <dbReference type="SAM" id="MobiDB-lite"/>
    </source>
</evidence>
<feature type="domain" description="Alcohol dehydrogenase-like N-terminal" evidence="5">
    <location>
        <begin position="25"/>
        <end position="132"/>
    </location>
</feature>
<dbReference type="SUPFAM" id="SSF50129">
    <property type="entry name" value="GroES-like"/>
    <property type="match status" value="1"/>
</dbReference>
<dbReference type="GO" id="GO:0016491">
    <property type="term" value="F:oxidoreductase activity"/>
    <property type="evidence" value="ECO:0007669"/>
    <property type="project" value="UniProtKB-KW"/>
</dbReference>
<dbReference type="InterPro" id="IPR011032">
    <property type="entry name" value="GroES-like_sf"/>
</dbReference>
<evidence type="ECO:0000256" key="1">
    <source>
        <dbReference type="ARBA" id="ARBA00001947"/>
    </source>
</evidence>
<keyword evidence="7" id="KW-1185">Reference proteome</keyword>
<dbReference type="Proteomes" id="UP000219514">
    <property type="component" value="Unassembled WGS sequence"/>
</dbReference>
<dbReference type="Gene3D" id="3.90.180.10">
    <property type="entry name" value="Medium-chain alcohol dehydrogenases, catalytic domain"/>
    <property type="match status" value="1"/>
</dbReference>
<organism evidence="6 7">
    <name type="scientific">Geodermatophilus sabuli</name>
    <dbReference type="NCBI Taxonomy" id="1564158"/>
    <lineage>
        <taxon>Bacteria</taxon>
        <taxon>Bacillati</taxon>
        <taxon>Actinomycetota</taxon>
        <taxon>Actinomycetes</taxon>
        <taxon>Geodermatophilales</taxon>
        <taxon>Geodermatophilaceae</taxon>
        <taxon>Geodermatophilus</taxon>
    </lineage>
</organism>
<dbReference type="InterPro" id="IPR050129">
    <property type="entry name" value="Zn_alcohol_dh"/>
</dbReference>
<name>A0A285ELN5_9ACTN</name>
<dbReference type="EMBL" id="OBDO01000014">
    <property type="protein sequence ID" value="SNX99094.1"/>
    <property type="molecule type" value="Genomic_DNA"/>
</dbReference>
<keyword evidence="2" id="KW-0560">Oxidoreductase</keyword>
<evidence type="ECO:0000313" key="6">
    <source>
        <dbReference type="EMBL" id="SNX99094.1"/>
    </source>
</evidence>
<gene>
    <name evidence="6" type="ORF">SAMN06893097_11454</name>
</gene>
<dbReference type="RefSeq" id="WP_097209002.1">
    <property type="nucleotide sequence ID" value="NZ_JACHXB010000002.1"/>
</dbReference>
<proteinExistence type="predicted"/>
<dbReference type="PANTHER" id="PTHR43401:SF2">
    <property type="entry name" value="L-THREONINE 3-DEHYDROGENASE"/>
    <property type="match status" value="1"/>
</dbReference>
<feature type="domain" description="Alcohol dehydrogenase-like C-terminal" evidence="4">
    <location>
        <begin position="173"/>
        <end position="298"/>
    </location>
</feature>
<reference evidence="6 7" key="1">
    <citation type="submission" date="2017-09" db="EMBL/GenBank/DDBJ databases">
        <authorList>
            <person name="Ehlers B."/>
            <person name="Leendertz F.H."/>
        </authorList>
    </citation>
    <scope>NUCLEOTIDE SEQUENCE [LARGE SCALE GENOMIC DNA]</scope>
    <source>
        <strain evidence="6 7">DSM 46844</strain>
    </source>
</reference>
<evidence type="ECO:0000256" key="2">
    <source>
        <dbReference type="ARBA" id="ARBA00023002"/>
    </source>
</evidence>
<dbReference type="Pfam" id="PF00107">
    <property type="entry name" value="ADH_zinc_N"/>
    <property type="match status" value="1"/>
</dbReference>
<sequence>MRAAVTEGPGTIRLVERPEPGPPRPGQTLLRVEAVGICGSDLHLYHADLGPSHDGLLPRVQGHEFSAVVAVADPAGGPAVGERVAVWPVLPCGECRPCRDGRVNVCSRLQLLGVHRDGALQEHLLVDTGALVVTTGLTAEQTALVEPVSIAVHAVARGRVADGESVVVLGGGPIGVACALAARDRGAAVLVTDPVPARRELLAAIGFATAAPDSPALAAAVADLAGPEGPHVVVDTTGAPAVFGTALELAGHGGRVVVVGMTAASAPTSPGPLPIKELDVLGVSCCTYAEFAAAADLVRRNTATVDALVSHRVPLATAAVALDLLEERTSLAFKVLVDLRDPTRSDPRGDDPA</sequence>
<comment type="cofactor">
    <cofactor evidence="1">
        <name>Zn(2+)</name>
        <dbReference type="ChEBI" id="CHEBI:29105"/>
    </cofactor>
</comment>
<evidence type="ECO:0000259" key="4">
    <source>
        <dbReference type="Pfam" id="PF00107"/>
    </source>
</evidence>
<dbReference type="InterPro" id="IPR013154">
    <property type="entry name" value="ADH-like_N"/>
</dbReference>
<feature type="region of interest" description="Disordered" evidence="3">
    <location>
        <begin position="1"/>
        <end position="26"/>
    </location>
</feature>
<evidence type="ECO:0000259" key="5">
    <source>
        <dbReference type="Pfam" id="PF08240"/>
    </source>
</evidence>
<dbReference type="AlphaFoldDB" id="A0A285ELN5"/>
<dbReference type="PANTHER" id="PTHR43401">
    <property type="entry name" value="L-THREONINE 3-DEHYDROGENASE"/>
    <property type="match status" value="1"/>
</dbReference>
<dbReference type="InterPro" id="IPR013149">
    <property type="entry name" value="ADH-like_C"/>
</dbReference>